<comment type="caution">
    <text evidence="1">The sequence shown here is derived from an EMBL/GenBank/DDBJ whole genome shotgun (WGS) entry which is preliminary data.</text>
</comment>
<dbReference type="Proteomes" id="UP001595733">
    <property type="component" value="Unassembled WGS sequence"/>
</dbReference>
<reference evidence="2" key="1">
    <citation type="journal article" date="2019" name="Int. J. Syst. Evol. Microbiol.">
        <title>The Global Catalogue of Microorganisms (GCM) 10K type strain sequencing project: providing services to taxonomists for standard genome sequencing and annotation.</title>
        <authorList>
            <consortium name="The Broad Institute Genomics Platform"/>
            <consortium name="The Broad Institute Genome Sequencing Center for Infectious Disease"/>
            <person name="Wu L."/>
            <person name="Ma J."/>
        </authorList>
    </citation>
    <scope>NUCLEOTIDE SEQUENCE [LARGE SCALE GENOMIC DNA]</scope>
    <source>
        <strain evidence="2">CCUG 50353</strain>
    </source>
</reference>
<keyword evidence="2" id="KW-1185">Reference proteome</keyword>
<accession>A0ABV8UV20</accession>
<name>A0ABV8UV20_9BACL</name>
<evidence type="ECO:0000313" key="2">
    <source>
        <dbReference type="Proteomes" id="UP001595733"/>
    </source>
</evidence>
<dbReference type="InterPro" id="IPR010461">
    <property type="entry name" value="ComK"/>
</dbReference>
<evidence type="ECO:0000313" key="1">
    <source>
        <dbReference type="EMBL" id="MFC4355193.1"/>
    </source>
</evidence>
<protein>
    <submittedName>
        <fullName evidence="1">Competence protein ComK</fullName>
    </submittedName>
</protein>
<sequence length="156" mass="17778">MDQQAFAQLSSIPVRKIYAIGSWPFQPYRSVVFTVEKVHYSESKPADLLDGICLLHGASYKGREEATRRLSQEQYKKKVPVMISEPLVAAFPTSSPQHNQCIWLFNHPMTFISLNPQRTKIIFPNGESLEAEASLAMLHKQRSRMFSVLGYPSLYT</sequence>
<dbReference type="RefSeq" id="WP_378141586.1">
    <property type="nucleotide sequence ID" value="NZ_JBHSEF010000022.1"/>
</dbReference>
<organism evidence="1 2">
    <name type="scientific">Chryseomicrobium palamuruense</name>
    <dbReference type="NCBI Taxonomy" id="682973"/>
    <lineage>
        <taxon>Bacteria</taxon>
        <taxon>Bacillati</taxon>
        <taxon>Bacillota</taxon>
        <taxon>Bacilli</taxon>
        <taxon>Bacillales</taxon>
        <taxon>Caryophanaceae</taxon>
        <taxon>Chryseomicrobium</taxon>
    </lineage>
</organism>
<dbReference type="Pfam" id="PF06338">
    <property type="entry name" value="ComK"/>
    <property type="match status" value="1"/>
</dbReference>
<proteinExistence type="predicted"/>
<gene>
    <name evidence="1" type="ORF">ACFO0S_09055</name>
</gene>
<dbReference type="EMBL" id="JBHSEF010000022">
    <property type="protein sequence ID" value="MFC4355193.1"/>
    <property type="molecule type" value="Genomic_DNA"/>
</dbReference>